<sequence>MVREDRRKKGSVKKRKRRGFYGVRPQEKVNEIRNDPASMDGNANSSAVLSDNPLPISTPAVENISTKKLLNSSFENFEAKSGVLTREQARKVGLRSTPDVEMAKGFKLQDAILLNDCISTAAICSSCRKTTSKLSLYQKNSEREGLSESLFLKCTACEAVTPLTTSKRLDGKGGGSHEVNRRAALASGQLGHAGLSQFCAIMNLPPPVAKEAYKKHLIQIEKATKNNAEEVMNDAAKRLWKKVSIERPDDIEMEGDEEIACVSVTVDGTWQKRGHSSKIGVVFVISVDTGEILDYEVKSLFCHECKAHNSWNPESDEYKEWKKAHEQNCEVNHDGSSEEMEAVSAVDIFSRSIETRKLKYTTFVGDGDSSSFGRAIQHHMVKNENISLEKQHEYCPKSGDTWCKYWKDKNDGTNLYNEDNRLSEVFMDELDPIFTRLSKDDLLIRCLKGITQNQNEAANGVLWSKCAKTKFCGARRVRIAACETIAAFNTGAASKAVALDLCGVTPGVHTMKALRRQDDVRLKNAAKKVSEKYRKKRQKLRSAKKDKADKKSYQPGGFGLSAKPIENPESKKRKRAPKKKKEQQNIQIKFVMPTFEVVAKKRRK</sequence>
<dbReference type="PANTHER" id="PTHR33309">
    <property type="entry name" value="KERATIN, ULTRA HIGH-SULFUR MATRIX PROTEIN-LIKE"/>
    <property type="match status" value="1"/>
</dbReference>
<feature type="compositionally biased region" description="Basic residues" evidence="1">
    <location>
        <begin position="571"/>
        <end position="581"/>
    </location>
</feature>
<evidence type="ECO:0000313" key="3">
    <source>
        <dbReference type="EMBL" id="CAB4025527.1"/>
    </source>
</evidence>
<proteinExistence type="predicted"/>
<feature type="region of interest" description="Disordered" evidence="1">
    <location>
        <begin position="526"/>
        <end position="587"/>
    </location>
</feature>
<dbReference type="Proteomes" id="UP001152795">
    <property type="component" value="Unassembled WGS sequence"/>
</dbReference>
<dbReference type="InterPro" id="IPR049012">
    <property type="entry name" value="Mutator_transp_dom"/>
</dbReference>
<gene>
    <name evidence="3" type="ORF">PACLA_8A050822</name>
</gene>
<reference evidence="3" key="1">
    <citation type="submission" date="2020-04" db="EMBL/GenBank/DDBJ databases">
        <authorList>
            <person name="Alioto T."/>
            <person name="Alioto T."/>
            <person name="Gomez Garrido J."/>
        </authorList>
    </citation>
    <scope>NUCLEOTIDE SEQUENCE</scope>
    <source>
        <strain evidence="3">A484AB</strain>
    </source>
</reference>
<accession>A0A6S7J584</accession>
<dbReference type="Pfam" id="PF20700">
    <property type="entry name" value="Mutator"/>
    <property type="match status" value="1"/>
</dbReference>
<name>A0A6S7J584_PARCT</name>
<evidence type="ECO:0000259" key="2">
    <source>
        <dbReference type="Pfam" id="PF20700"/>
    </source>
</evidence>
<feature type="region of interest" description="Disordered" evidence="1">
    <location>
        <begin position="1"/>
        <end position="51"/>
    </location>
</feature>
<comment type="caution">
    <text evidence="3">The sequence shown here is derived from an EMBL/GenBank/DDBJ whole genome shotgun (WGS) entry which is preliminary data.</text>
</comment>
<dbReference type="PANTHER" id="PTHR33309:SF3">
    <property type="entry name" value="CCHC-TYPE DOMAIN-CONTAINING PROTEIN"/>
    <property type="match status" value="1"/>
</dbReference>
<dbReference type="EMBL" id="CACRXK020013654">
    <property type="protein sequence ID" value="CAB4025527.1"/>
    <property type="molecule type" value="Genomic_DNA"/>
</dbReference>
<feature type="compositionally biased region" description="Basic residues" evidence="1">
    <location>
        <begin position="533"/>
        <end position="542"/>
    </location>
</feature>
<dbReference type="AlphaFoldDB" id="A0A6S7J584"/>
<feature type="compositionally biased region" description="Basic and acidic residues" evidence="1">
    <location>
        <begin position="543"/>
        <end position="552"/>
    </location>
</feature>
<keyword evidence="4" id="KW-1185">Reference proteome</keyword>
<dbReference type="OrthoDB" id="10060618at2759"/>
<feature type="compositionally biased region" description="Basic and acidic residues" evidence="1">
    <location>
        <begin position="25"/>
        <end position="34"/>
    </location>
</feature>
<organism evidence="3 4">
    <name type="scientific">Paramuricea clavata</name>
    <name type="common">Red gorgonian</name>
    <name type="synonym">Violescent sea-whip</name>
    <dbReference type="NCBI Taxonomy" id="317549"/>
    <lineage>
        <taxon>Eukaryota</taxon>
        <taxon>Metazoa</taxon>
        <taxon>Cnidaria</taxon>
        <taxon>Anthozoa</taxon>
        <taxon>Octocorallia</taxon>
        <taxon>Malacalcyonacea</taxon>
        <taxon>Plexauridae</taxon>
        <taxon>Paramuricea</taxon>
    </lineage>
</organism>
<feature type="domain" description="Mutator-like transposase" evidence="2">
    <location>
        <begin position="105"/>
        <end position="391"/>
    </location>
</feature>
<protein>
    <recommendedName>
        <fullName evidence="2">Mutator-like transposase domain-containing protein</fullName>
    </recommendedName>
</protein>
<evidence type="ECO:0000313" key="4">
    <source>
        <dbReference type="Proteomes" id="UP001152795"/>
    </source>
</evidence>
<feature type="compositionally biased region" description="Basic residues" evidence="1">
    <location>
        <begin position="8"/>
        <end position="19"/>
    </location>
</feature>
<evidence type="ECO:0000256" key="1">
    <source>
        <dbReference type="SAM" id="MobiDB-lite"/>
    </source>
</evidence>